<comment type="caution">
    <text evidence="1">The sequence shown here is derived from an EMBL/GenBank/DDBJ whole genome shotgun (WGS) entry which is preliminary data.</text>
</comment>
<name>L8WR16_THACA</name>
<sequence>MNNFHYTGTLILSTHDSIIGPGGQHVYKDSDAWITTPALGHCWASICSTSRVDGLFSIDGILDNISGSNMICMAHSGYRASEYYIQVCSIIKSNIHPLSKERQPAPAEPKRPALTKVTWPPLQLRDHRLITITNINHALLTNGSSNARLVFSSHISSLFSVITILSVDLPGP</sequence>
<dbReference type="EMBL" id="AFRT01001891">
    <property type="protein sequence ID" value="ELU39193.1"/>
    <property type="molecule type" value="Genomic_DNA"/>
</dbReference>
<reference evidence="1 2" key="1">
    <citation type="journal article" date="2013" name="Nat. Commun.">
        <title>The evolution and pathogenic mechanisms of the rice sheath blight pathogen.</title>
        <authorList>
            <person name="Zheng A."/>
            <person name="Lin R."/>
            <person name="Xu L."/>
            <person name="Qin P."/>
            <person name="Tang C."/>
            <person name="Ai P."/>
            <person name="Zhang D."/>
            <person name="Liu Y."/>
            <person name="Sun Z."/>
            <person name="Feng H."/>
            <person name="Wang Y."/>
            <person name="Chen Y."/>
            <person name="Liang X."/>
            <person name="Fu R."/>
            <person name="Li Q."/>
            <person name="Zhang J."/>
            <person name="Yu X."/>
            <person name="Xie Z."/>
            <person name="Ding L."/>
            <person name="Guan P."/>
            <person name="Tang J."/>
            <person name="Liang Y."/>
            <person name="Wang S."/>
            <person name="Deng Q."/>
            <person name="Li S."/>
            <person name="Zhu J."/>
            <person name="Wang L."/>
            <person name="Liu H."/>
            <person name="Li P."/>
        </authorList>
    </citation>
    <scope>NUCLEOTIDE SEQUENCE [LARGE SCALE GENOMIC DNA]</scope>
    <source>
        <strain evidence="2">AG-1 IA</strain>
    </source>
</reference>
<protein>
    <submittedName>
        <fullName evidence="1">Uncharacterized protein</fullName>
    </submittedName>
</protein>
<evidence type="ECO:0000313" key="1">
    <source>
        <dbReference type="EMBL" id="ELU39193.1"/>
    </source>
</evidence>
<dbReference type="OrthoDB" id="195678at2759"/>
<organism evidence="1 2">
    <name type="scientific">Thanatephorus cucumeris (strain AG1-IA)</name>
    <name type="common">Rice sheath blight fungus</name>
    <name type="synonym">Rhizoctonia solani</name>
    <dbReference type="NCBI Taxonomy" id="983506"/>
    <lineage>
        <taxon>Eukaryota</taxon>
        <taxon>Fungi</taxon>
        <taxon>Dikarya</taxon>
        <taxon>Basidiomycota</taxon>
        <taxon>Agaricomycotina</taxon>
        <taxon>Agaricomycetes</taxon>
        <taxon>Cantharellales</taxon>
        <taxon>Ceratobasidiaceae</taxon>
        <taxon>Rhizoctonia</taxon>
        <taxon>Rhizoctonia solani AG-1</taxon>
    </lineage>
</organism>
<accession>L8WR16</accession>
<dbReference type="Proteomes" id="UP000011668">
    <property type="component" value="Unassembled WGS sequence"/>
</dbReference>
<dbReference type="HOGENOM" id="CLU_1556319_0_0_1"/>
<evidence type="ECO:0000313" key="2">
    <source>
        <dbReference type="Proteomes" id="UP000011668"/>
    </source>
</evidence>
<proteinExistence type="predicted"/>
<keyword evidence="2" id="KW-1185">Reference proteome</keyword>
<dbReference type="AlphaFoldDB" id="L8WR16"/>
<gene>
    <name evidence="1" type="ORF">AG1IA_06773</name>
</gene>